<evidence type="ECO:0000313" key="14">
    <source>
        <dbReference type="Proteomes" id="UP000192247"/>
    </source>
</evidence>
<dbReference type="PANTHER" id="PTHR16515:SF49">
    <property type="entry name" value="GASTRULA ZINC FINGER PROTEIN XLCGF49.1-LIKE-RELATED"/>
    <property type="match status" value="1"/>
</dbReference>
<dbReference type="InterPro" id="IPR013087">
    <property type="entry name" value="Znf_C2H2_type"/>
</dbReference>
<keyword evidence="2" id="KW-0479">Metal-binding</keyword>
<feature type="region of interest" description="Disordered" evidence="10">
    <location>
        <begin position="1279"/>
        <end position="1309"/>
    </location>
</feature>
<feature type="region of interest" description="Disordered" evidence="10">
    <location>
        <begin position="1431"/>
        <end position="1452"/>
    </location>
</feature>
<feature type="domain" description="SET" evidence="12">
    <location>
        <begin position="694"/>
        <end position="823"/>
    </location>
</feature>
<evidence type="ECO:0000256" key="3">
    <source>
        <dbReference type="ARBA" id="ARBA00022737"/>
    </source>
</evidence>
<dbReference type="InterPro" id="IPR046341">
    <property type="entry name" value="SET_dom_sf"/>
</dbReference>
<dbReference type="GO" id="GO:0008170">
    <property type="term" value="F:N-methyltransferase activity"/>
    <property type="evidence" value="ECO:0007669"/>
    <property type="project" value="UniProtKB-ARBA"/>
</dbReference>
<feature type="region of interest" description="Disordered" evidence="10">
    <location>
        <begin position="83"/>
        <end position="118"/>
    </location>
</feature>
<dbReference type="PROSITE" id="PS50157">
    <property type="entry name" value="ZINC_FINGER_C2H2_2"/>
    <property type="match status" value="5"/>
</dbReference>
<protein>
    <recommendedName>
        <fullName evidence="15">PR domain zinc finger protein-like</fullName>
    </recommendedName>
</protein>
<evidence type="ECO:0000313" key="13">
    <source>
        <dbReference type="EMBL" id="OQR71980.1"/>
    </source>
</evidence>
<feature type="compositionally biased region" description="Polar residues" evidence="10">
    <location>
        <begin position="1593"/>
        <end position="1602"/>
    </location>
</feature>
<dbReference type="InParanoid" id="A0A1V9XEK3"/>
<evidence type="ECO:0000256" key="2">
    <source>
        <dbReference type="ARBA" id="ARBA00022723"/>
    </source>
</evidence>
<organism evidence="13 14">
    <name type="scientific">Tropilaelaps mercedesae</name>
    <dbReference type="NCBI Taxonomy" id="418985"/>
    <lineage>
        <taxon>Eukaryota</taxon>
        <taxon>Metazoa</taxon>
        <taxon>Ecdysozoa</taxon>
        <taxon>Arthropoda</taxon>
        <taxon>Chelicerata</taxon>
        <taxon>Arachnida</taxon>
        <taxon>Acari</taxon>
        <taxon>Parasitiformes</taxon>
        <taxon>Mesostigmata</taxon>
        <taxon>Gamasina</taxon>
        <taxon>Dermanyssoidea</taxon>
        <taxon>Laelapidae</taxon>
        <taxon>Tropilaelaps</taxon>
    </lineage>
</organism>
<feature type="region of interest" description="Disordered" evidence="10">
    <location>
        <begin position="1034"/>
        <end position="1070"/>
    </location>
</feature>
<feature type="compositionally biased region" description="Basic and acidic residues" evidence="10">
    <location>
        <begin position="1220"/>
        <end position="1245"/>
    </location>
</feature>
<reference evidence="13 14" key="1">
    <citation type="journal article" date="2017" name="Gigascience">
        <title>Draft genome of the honey bee ectoparasitic mite, Tropilaelaps mercedesae, is shaped by the parasitic life history.</title>
        <authorList>
            <person name="Dong X."/>
            <person name="Armstrong S.D."/>
            <person name="Xia D."/>
            <person name="Makepeace B.L."/>
            <person name="Darby A.C."/>
            <person name="Kadowaki T."/>
        </authorList>
    </citation>
    <scope>NUCLEOTIDE SEQUENCE [LARGE SCALE GENOMIC DNA]</scope>
    <source>
        <strain evidence="13">Wuxi-XJTLU</strain>
    </source>
</reference>
<keyword evidence="8" id="KW-0539">Nucleus</keyword>
<gene>
    <name evidence="13" type="ORF">BIW11_10664</name>
</gene>
<dbReference type="Pfam" id="PF00096">
    <property type="entry name" value="zf-C2H2"/>
    <property type="match status" value="2"/>
</dbReference>
<dbReference type="Gene3D" id="2.170.270.10">
    <property type="entry name" value="SET domain"/>
    <property type="match status" value="1"/>
</dbReference>
<feature type="region of interest" description="Disordered" evidence="10">
    <location>
        <begin position="639"/>
        <end position="665"/>
    </location>
</feature>
<evidence type="ECO:0000256" key="5">
    <source>
        <dbReference type="ARBA" id="ARBA00022833"/>
    </source>
</evidence>
<feature type="domain" description="C2H2-type" evidence="11">
    <location>
        <begin position="1515"/>
        <end position="1542"/>
    </location>
</feature>
<feature type="region of interest" description="Disordered" evidence="10">
    <location>
        <begin position="1165"/>
        <end position="1193"/>
    </location>
</feature>
<dbReference type="PROSITE" id="PS00028">
    <property type="entry name" value="ZINC_FINGER_C2H2_1"/>
    <property type="match status" value="7"/>
</dbReference>
<feature type="compositionally biased region" description="Polar residues" evidence="10">
    <location>
        <begin position="414"/>
        <end position="429"/>
    </location>
</feature>
<dbReference type="GO" id="GO:0005634">
    <property type="term" value="C:nucleus"/>
    <property type="evidence" value="ECO:0007669"/>
    <property type="project" value="TreeGrafter"/>
</dbReference>
<keyword evidence="4 9" id="KW-0863">Zinc-finger</keyword>
<accession>A0A1V9XEK3</accession>
<feature type="compositionally biased region" description="Basic and acidic residues" evidence="10">
    <location>
        <begin position="1177"/>
        <end position="1193"/>
    </location>
</feature>
<dbReference type="SUPFAM" id="SSF57667">
    <property type="entry name" value="beta-beta-alpha zinc fingers"/>
    <property type="match status" value="2"/>
</dbReference>
<evidence type="ECO:0000259" key="12">
    <source>
        <dbReference type="PROSITE" id="PS50280"/>
    </source>
</evidence>
<dbReference type="Proteomes" id="UP000192247">
    <property type="component" value="Unassembled WGS sequence"/>
</dbReference>
<dbReference type="EMBL" id="MNPL01012927">
    <property type="protein sequence ID" value="OQR71980.1"/>
    <property type="molecule type" value="Genomic_DNA"/>
</dbReference>
<feature type="domain" description="C2H2-type" evidence="11">
    <location>
        <begin position="1456"/>
        <end position="1483"/>
    </location>
</feature>
<feature type="domain" description="C2H2-type" evidence="11">
    <location>
        <begin position="1620"/>
        <end position="1648"/>
    </location>
</feature>
<dbReference type="GO" id="GO:0008757">
    <property type="term" value="F:S-adenosylmethionine-dependent methyltransferase activity"/>
    <property type="evidence" value="ECO:0007669"/>
    <property type="project" value="UniProtKB-ARBA"/>
</dbReference>
<keyword evidence="14" id="KW-1185">Reference proteome</keyword>
<keyword evidence="7" id="KW-0804">Transcription</keyword>
<feature type="region of interest" description="Disordered" evidence="10">
    <location>
        <begin position="283"/>
        <end position="463"/>
    </location>
</feature>
<evidence type="ECO:0000256" key="6">
    <source>
        <dbReference type="ARBA" id="ARBA00023015"/>
    </source>
</evidence>
<feature type="compositionally biased region" description="Polar residues" evidence="10">
    <location>
        <begin position="243"/>
        <end position="262"/>
    </location>
</feature>
<keyword evidence="5" id="KW-0862">Zinc</keyword>
<feature type="compositionally biased region" description="Gly residues" evidence="10">
    <location>
        <begin position="438"/>
        <end position="456"/>
    </location>
</feature>
<name>A0A1V9XEK3_9ACAR</name>
<feature type="region of interest" description="Disordered" evidence="10">
    <location>
        <begin position="227"/>
        <end position="262"/>
    </location>
</feature>
<feature type="compositionally biased region" description="Low complexity" evidence="10">
    <location>
        <begin position="1050"/>
        <end position="1059"/>
    </location>
</feature>
<dbReference type="Pfam" id="PF21549">
    <property type="entry name" value="PRDM2_PR"/>
    <property type="match status" value="1"/>
</dbReference>
<feature type="domain" description="C2H2-type" evidence="11">
    <location>
        <begin position="837"/>
        <end position="864"/>
    </location>
</feature>
<comment type="caution">
    <text evidence="13">The sequence shown here is derived from an EMBL/GenBank/DDBJ whole genome shotgun (WGS) entry which is preliminary data.</text>
</comment>
<feature type="region of interest" description="Disordered" evidence="10">
    <location>
        <begin position="1781"/>
        <end position="1839"/>
    </location>
</feature>
<feature type="domain" description="C2H2-type" evidence="11">
    <location>
        <begin position="1544"/>
        <end position="1572"/>
    </location>
</feature>
<evidence type="ECO:0000256" key="10">
    <source>
        <dbReference type="SAM" id="MobiDB-lite"/>
    </source>
</evidence>
<feature type="compositionally biased region" description="Low complexity" evidence="10">
    <location>
        <begin position="1781"/>
        <end position="1809"/>
    </location>
</feature>
<evidence type="ECO:0000256" key="7">
    <source>
        <dbReference type="ARBA" id="ARBA00023163"/>
    </source>
</evidence>
<keyword evidence="3" id="KW-0677">Repeat</keyword>
<keyword evidence="6" id="KW-0805">Transcription regulation</keyword>
<feature type="region of interest" description="Disordered" evidence="10">
    <location>
        <begin position="1206"/>
        <end position="1245"/>
    </location>
</feature>
<evidence type="ECO:0000256" key="8">
    <source>
        <dbReference type="ARBA" id="ARBA00023242"/>
    </source>
</evidence>
<dbReference type="GO" id="GO:0008270">
    <property type="term" value="F:zinc ion binding"/>
    <property type="evidence" value="ECO:0007669"/>
    <property type="project" value="UniProtKB-KW"/>
</dbReference>
<feature type="compositionally biased region" description="Basic and acidic residues" evidence="10">
    <location>
        <begin position="1566"/>
        <end position="1592"/>
    </location>
</feature>
<dbReference type="GO" id="GO:0010468">
    <property type="term" value="P:regulation of gene expression"/>
    <property type="evidence" value="ECO:0007669"/>
    <property type="project" value="TreeGrafter"/>
</dbReference>
<comment type="subcellular location">
    <subcellularLocation>
        <location evidence="1">Nucleus</location>
    </subcellularLocation>
</comment>
<feature type="compositionally biased region" description="Low complexity" evidence="10">
    <location>
        <begin position="367"/>
        <end position="394"/>
    </location>
</feature>
<proteinExistence type="predicted"/>
<dbReference type="InterPro" id="IPR036236">
    <property type="entry name" value="Znf_C2H2_sf"/>
</dbReference>
<dbReference type="PROSITE" id="PS50280">
    <property type="entry name" value="SET"/>
    <property type="match status" value="1"/>
</dbReference>
<feature type="region of interest" description="Disordered" evidence="10">
    <location>
        <begin position="1566"/>
        <end position="1604"/>
    </location>
</feature>
<evidence type="ECO:0008006" key="15">
    <source>
        <dbReference type="Google" id="ProtNLM"/>
    </source>
</evidence>
<dbReference type="GO" id="GO:0008276">
    <property type="term" value="F:protein methyltransferase activity"/>
    <property type="evidence" value="ECO:0007669"/>
    <property type="project" value="UniProtKB-ARBA"/>
</dbReference>
<feature type="compositionally biased region" description="Basic residues" evidence="10">
    <location>
        <begin position="343"/>
        <end position="355"/>
    </location>
</feature>
<evidence type="ECO:0000256" key="4">
    <source>
        <dbReference type="ARBA" id="ARBA00022771"/>
    </source>
</evidence>
<feature type="compositionally biased region" description="Low complexity" evidence="10">
    <location>
        <begin position="289"/>
        <end position="336"/>
    </location>
</feature>
<evidence type="ECO:0000259" key="11">
    <source>
        <dbReference type="PROSITE" id="PS50157"/>
    </source>
</evidence>
<dbReference type="InterPro" id="IPR001214">
    <property type="entry name" value="SET_dom"/>
</dbReference>
<dbReference type="OrthoDB" id="3535323at2759"/>
<evidence type="ECO:0000256" key="9">
    <source>
        <dbReference type="PROSITE-ProRule" id="PRU00042"/>
    </source>
</evidence>
<feature type="compositionally biased region" description="Basic residues" evidence="10">
    <location>
        <begin position="90"/>
        <end position="101"/>
    </location>
</feature>
<feature type="compositionally biased region" description="Polar residues" evidence="10">
    <location>
        <begin position="1034"/>
        <end position="1049"/>
    </location>
</feature>
<dbReference type="PANTHER" id="PTHR16515">
    <property type="entry name" value="PR DOMAIN ZINC FINGER PROTEIN"/>
    <property type="match status" value="1"/>
</dbReference>
<dbReference type="Gene3D" id="3.30.160.60">
    <property type="entry name" value="Classic Zinc Finger"/>
    <property type="match status" value="3"/>
</dbReference>
<dbReference type="STRING" id="418985.A0A1V9XEK3"/>
<dbReference type="SMART" id="SM00355">
    <property type="entry name" value="ZnF_C2H2"/>
    <property type="match status" value="8"/>
</dbReference>
<evidence type="ECO:0000256" key="1">
    <source>
        <dbReference type="ARBA" id="ARBA00004123"/>
    </source>
</evidence>
<dbReference type="InterPro" id="IPR050331">
    <property type="entry name" value="Zinc_finger"/>
</dbReference>
<sequence length="1839" mass="195934">MSLGQDLVVWPPGLVPGDLESYYDERVAAPNGAAVAGVGGLNSLAVAPPSGLEASSMGMAALGAQAPATSGVFEMSSPGVPQGVVGSLHQHTHPHSHHHGQHQAGTDRQPPAAAGPTHDTQLVNESYAQAYVAAVSLAARFQPPQFTIGDDIATDADMADLPEVLDLHQPALSHRGSMACTQDAVDGTGSLVLLPQCPQDQASALQTAVLPVLHLDKNALLEFLQAPQPAEHRTSTQRYFDGSQGTTPHSASYSSPTCSSQGSLPPYGLETYNYSSLPILTSPPINHHGNAGQSNNDDGNNNSNNNINSNNSNPANAGNGSNNVNVTHPSGHSNHGGSSGGNHHSHHNHVHHGHSIHPASSGNGVHPSPSSSASSVSSPAASLSSIASLGPSTSHLLNHPGPSAGHHSVHHGQHPSQQHLTSPSVTPSTIAVIASSGHLGGNGGSGNGGGGGGGGQNPNQNYPINHKQMLAQKYAAEELQNSAYSQMIVHGGGAAGLGLGGLGVGIGSGLGLMASSPTAGSALTSSPISTSSSTIGVGGAAGIGGMGGLSGNGGGSGPSVGGLQLDCSGVDPTGLLHPQLFMGTVDSMQAILCKDGSAVDLLEGAIAGVDLSLSKSHANTSLCPQNRIPSHIVNVNQRQDGVSVVRPPKKDRGGLQTGRRSPMSKDDGEMFCEECGLFYEKECLLHRVLIIEDETVQSRVFASLPSSHLLIQDISSSADGPPIYGVFSRKNIPRRTMFGPMEGVAIKISQKPTGPFPIFLSEDVNGYVILDTRDEERSNWMSLVRTATSPAEQNMAIVQQGGQIFFKTITQILPKTELKVWYSDAYAQRYRLPQDVYECFDCGRSYSTTDVLLQHMVNEHSETPHLSGKAASTVPGHSAVVGTGVSQEGQLCQVRKPKMPRYPSGGQWQEAPTGRQQHSTCQASNAVFMSTINEVRMFALRVGWPALSNASLYMVDPLVDAVGSRKSKRGYSLQASCAQELMSYNPEKALDAVEIIEHITQTMGPDCGGSLQNELMAAGGYGCIQPPISEHTLAEQSEQTQQQLPSITEQQHQQQQQQHDLSSQHPPTLASRENTAEFFTGDRCVDFPSVEAAVQVPVEAAVQVPVGAPVQAPVEAPVQAPVEAPVQAPVEAAVQASVEAAVQAPVEAAVQVPVEAPVQAPVETPPMVRTPLLSGKRPLDPEPAHASPERRYDIDQLDMSPTLVIDDADMYPPCKKKRPEARERGGFLAPRDEDPLPERVPDEPRVAASKISKFLQRRHEEVASRSPDATTASQLNSALNSMDSSVRSDETTSDSSGSSVQEGLPPLPQQKRFIKNIKNKHYVRADSNLSSVDNLDSPLPSEESACSMDVGVLPAGPSEPGGDGGGDGCAAAAVQQDHERAKSPKATFMTPLKKKLPKSITEEVAPKCKLPEPDPLGGEVQSAEVTSAGMEFGAEKTKPPPEAPVASGSEGKRSEFPCLVCDQSFPYVTSLRLHSKEHSTPEGYKCPRCPRVVGDFFMLRRHIRLYHIYPTTKSLRCDTCGKTFCQTDKFKRHIRVHETSDKKFKCDICGKILSRKDKLADHVRNIHSEENTQENCRKAEKTSQPTDVRKATPDSTQPTLSTPEKCRLKREGAGIQVRSFHCDRCGRGFRKRGMLAQHYAKQHPELPPEKTSLEDQFDKVISEFPCPYCDKSYKSSTKRKQHIEQNHPKAEVPQSYKTLAASVRVAYVRCPWCPSQYTVRCKLYAHQRAKHQKLLDILNVTGITEESWEKIDLEKKATCMEIQAAIEAELLQRKKQQEDVAAAAGSGSTSSHSTAMTPSASSRTKSNSRNSKKDPKNPTKKRSSLGSAGVAELNGASCP</sequence>